<keyword evidence="10" id="KW-1185">Reference proteome</keyword>
<dbReference type="InterPro" id="IPR013766">
    <property type="entry name" value="Thioredoxin_domain"/>
</dbReference>
<reference evidence="9" key="1">
    <citation type="submission" date="2021-07" db="EMBL/GenBank/DDBJ databases">
        <title>Pseudohoeflea marina sp. nov. a polyhydroxyalcanoate-producing bacterium.</title>
        <authorList>
            <person name="Zheng W."/>
            <person name="Yu S."/>
            <person name="Huang Y."/>
        </authorList>
    </citation>
    <scope>NUCLEOTIDE SEQUENCE</scope>
    <source>
        <strain evidence="9">DP4N28-3</strain>
    </source>
</reference>
<evidence type="ECO:0000259" key="8">
    <source>
        <dbReference type="PROSITE" id="PS51352"/>
    </source>
</evidence>
<organism evidence="9 10">
    <name type="scientific">Pseudohoeflea coraliihabitans</name>
    <dbReference type="NCBI Taxonomy" id="2860393"/>
    <lineage>
        <taxon>Bacteria</taxon>
        <taxon>Pseudomonadati</taxon>
        <taxon>Pseudomonadota</taxon>
        <taxon>Alphaproteobacteria</taxon>
        <taxon>Hyphomicrobiales</taxon>
        <taxon>Rhizobiaceae</taxon>
        <taxon>Pseudohoeflea</taxon>
    </lineage>
</organism>
<dbReference type="RefSeq" id="WP_219157731.1">
    <property type="nucleotide sequence ID" value="NZ_JAHWQX010000001.1"/>
</dbReference>
<evidence type="ECO:0000256" key="4">
    <source>
        <dbReference type="ARBA" id="ARBA00023002"/>
    </source>
</evidence>
<feature type="signal peptide" evidence="7">
    <location>
        <begin position="1"/>
        <end position="27"/>
    </location>
</feature>
<comment type="caution">
    <text evidence="9">The sequence shown here is derived from an EMBL/GenBank/DDBJ whole genome shotgun (WGS) entry which is preliminary data.</text>
</comment>
<accession>A0ABS6WJY4</accession>
<evidence type="ECO:0000256" key="7">
    <source>
        <dbReference type="SAM" id="SignalP"/>
    </source>
</evidence>
<comment type="similarity">
    <text evidence="2">Belongs to the thioredoxin family. DsbA subfamily.</text>
</comment>
<dbReference type="Proteomes" id="UP001430804">
    <property type="component" value="Unassembled WGS sequence"/>
</dbReference>
<name>A0ABS6WJY4_9HYPH</name>
<keyword evidence="5" id="KW-1015">Disulfide bond</keyword>
<gene>
    <name evidence="9" type="ORF">KY465_01555</name>
</gene>
<evidence type="ECO:0000256" key="5">
    <source>
        <dbReference type="ARBA" id="ARBA00023157"/>
    </source>
</evidence>
<feature type="chain" id="PRO_5046544617" evidence="7">
    <location>
        <begin position="28"/>
        <end position="204"/>
    </location>
</feature>
<feature type="domain" description="Thioredoxin" evidence="8">
    <location>
        <begin position="22"/>
        <end position="204"/>
    </location>
</feature>
<evidence type="ECO:0000256" key="6">
    <source>
        <dbReference type="ARBA" id="ARBA00023284"/>
    </source>
</evidence>
<dbReference type="PROSITE" id="PS51352">
    <property type="entry name" value="THIOREDOXIN_2"/>
    <property type="match status" value="1"/>
</dbReference>
<evidence type="ECO:0000256" key="1">
    <source>
        <dbReference type="ARBA" id="ARBA00003565"/>
    </source>
</evidence>
<keyword evidence="4" id="KW-0560">Oxidoreductase</keyword>
<keyword evidence="3 7" id="KW-0732">Signal</keyword>
<evidence type="ECO:0000256" key="2">
    <source>
        <dbReference type="ARBA" id="ARBA00005791"/>
    </source>
</evidence>
<comment type="function">
    <text evidence="1">May be required for disulfide bond formation in some proteins.</text>
</comment>
<dbReference type="PROSITE" id="PS51318">
    <property type="entry name" value="TAT"/>
    <property type="match status" value="1"/>
</dbReference>
<dbReference type="InterPro" id="IPR006311">
    <property type="entry name" value="TAT_signal"/>
</dbReference>
<dbReference type="EMBL" id="JAHWQX010000001">
    <property type="protein sequence ID" value="MBW3095958.1"/>
    <property type="molecule type" value="Genomic_DNA"/>
</dbReference>
<dbReference type="InterPro" id="IPR012336">
    <property type="entry name" value="Thioredoxin-like_fold"/>
</dbReference>
<evidence type="ECO:0000313" key="9">
    <source>
        <dbReference type="EMBL" id="MBW3095958.1"/>
    </source>
</evidence>
<proteinExistence type="inferred from homology"/>
<dbReference type="CDD" id="cd03023">
    <property type="entry name" value="DsbA_Com1_like"/>
    <property type="match status" value="1"/>
</dbReference>
<evidence type="ECO:0000256" key="3">
    <source>
        <dbReference type="ARBA" id="ARBA00022729"/>
    </source>
</evidence>
<dbReference type="Pfam" id="PF13462">
    <property type="entry name" value="Thioredoxin_4"/>
    <property type="match status" value="1"/>
</dbReference>
<dbReference type="PANTHER" id="PTHR13887:SF14">
    <property type="entry name" value="DISULFIDE BOND FORMATION PROTEIN D"/>
    <property type="match status" value="1"/>
</dbReference>
<protein>
    <submittedName>
        <fullName evidence="9">DsbA family protein</fullName>
    </submittedName>
</protein>
<keyword evidence="6" id="KW-0676">Redox-active center</keyword>
<dbReference type="PANTHER" id="PTHR13887">
    <property type="entry name" value="GLUTATHIONE S-TRANSFERASE KAPPA"/>
    <property type="match status" value="1"/>
</dbReference>
<sequence length="204" mass="21807">MKRRTILAGASLAAAATWLPGLRPGHAATAAVAPQALFFDADAPVLGNPQGDVQIAEFFDYQCSWCKRTHAETMQVVEQDGGVRLVKKDWPVFGPASVFAAQAVLGSARLGHYRRAMDTLMAQSGALTSESILSSLATAGLDIEALRGVVNAESDRIGNLLTRNWHQAEAFAFIGTPSFVIGRTAYPGVLDREALKRAIDRARG</sequence>
<evidence type="ECO:0000313" key="10">
    <source>
        <dbReference type="Proteomes" id="UP001430804"/>
    </source>
</evidence>